<keyword evidence="7" id="KW-1185">Reference proteome</keyword>
<keyword evidence="4" id="KW-0560">Oxidoreductase</keyword>
<evidence type="ECO:0000256" key="3">
    <source>
        <dbReference type="ARBA" id="ARBA00022643"/>
    </source>
</evidence>
<accession>A0A2J6T8Z8</accession>
<sequence>MPVTRYGICDADPSHLWQPLDFAFSKRTAKNRILKAAMEERLSTWDDKILENRGVPTKELITLYQRWGEHKNNWGIIVTGNITISYTHIAASGDAIITPSSPLHGTRFEGFKSLATAAKVNGSLIIGQVNHPGRQVREKYSGEAISSSAVPLGPLFENWTFGTPHAATQEEITNILEGFAHAADYLEKAGFDGINLHAAHGYLLAQFLSPRTNKRTDAYGGSLVNRMRLIMEICQGIRRRVQPDFILSIKLNSTDFQEDGFKLAEARELVRVLQDDIGLDFVELSGGTYEHLGLQWTKDSTREREAFFLEFAEMIVPVLGKEEERKTKVLITGGLRSVGAMVKALRVVDGVGLGRPATQEPDLARDILQWKVSGAVKPKEPFDNRSGLGMLAAGMQIRMLAEGREPFDLSDREDVEVLWEVINGLKEGSEKEEEKEVVGFPEWKRRPKALETVES</sequence>
<dbReference type="AlphaFoldDB" id="A0A2J6T8Z8"/>
<organism evidence="6 7">
    <name type="scientific">Hyaloscypha bicolor E</name>
    <dbReference type="NCBI Taxonomy" id="1095630"/>
    <lineage>
        <taxon>Eukaryota</taxon>
        <taxon>Fungi</taxon>
        <taxon>Dikarya</taxon>
        <taxon>Ascomycota</taxon>
        <taxon>Pezizomycotina</taxon>
        <taxon>Leotiomycetes</taxon>
        <taxon>Helotiales</taxon>
        <taxon>Hyaloscyphaceae</taxon>
        <taxon>Hyaloscypha</taxon>
        <taxon>Hyaloscypha bicolor</taxon>
    </lineage>
</organism>
<dbReference type="PANTHER" id="PTHR43656:SF5">
    <property type="entry name" value="NADH:FLAVIN OXIDOREDUCTASE_NADH OXIDASE N-TERMINAL DOMAIN-CONTAINING PROTEIN"/>
    <property type="match status" value="1"/>
</dbReference>
<comment type="similarity">
    <text evidence="1">Belongs to the NADH:flavin oxidoreductase/NADH oxidase family.</text>
</comment>
<keyword evidence="2" id="KW-0285">Flavoprotein</keyword>
<name>A0A2J6T8Z8_9HELO</name>
<dbReference type="InParanoid" id="A0A2J6T8Z8"/>
<evidence type="ECO:0000256" key="1">
    <source>
        <dbReference type="ARBA" id="ARBA00005979"/>
    </source>
</evidence>
<dbReference type="Proteomes" id="UP000235371">
    <property type="component" value="Unassembled WGS sequence"/>
</dbReference>
<feature type="domain" description="NADH:flavin oxidoreductase/NADH oxidase N-terminal" evidence="5">
    <location>
        <begin position="16"/>
        <end position="366"/>
    </location>
</feature>
<gene>
    <name evidence="6" type="ORF">K444DRAFT_530099</name>
</gene>
<reference evidence="6 7" key="1">
    <citation type="submission" date="2016-04" db="EMBL/GenBank/DDBJ databases">
        <title>A degradative enzymes factory behind the ericoid mycorrhizal symbiosis.</title>
        <authorList>
            <consortium name="DOE Joint Genome Institute"/>
            <person name="Martino E."/>
            <person name="Morin E."/>
            <person name="Grelet G."/>
            <person name="Kuo A."/>
            <person name="Kohler A."/>
            <person name="Daghino S."/>
            <person name="Barry K."/>
            <person name="Choi C."/>
            <person name="Cichocki N."/>
            <person name="Clum A."/>
            <person name="Copeland A."/>
            <person name="Hainaut M."/>
            <person name="Haridas S."/>
            <person name="Labutti K."/>
            <person name="Lindquist E."/>
            <person name="Lipzen A."/>
            <person name="Khouja H.-R."/>
            <person name="Murat C."/>
            <person name="Ohm R."/>
            <person name="Olson A."/>
            <person name="Spatafora J."/>
            <person name="Veneault-Fourrey C."/>
            <person name="Henrissat B."/>
            <person name="Grigoriev I."/>
            <person name="Martin F."/>
            <person name="Perotto S."/>
        </authorList>
    </citation>
    <scope>NUCLEOTIDE SEQUENCE [LARGE SCALE GENOMIC DNA]</scope>
    <source>
        <strain evidence="6 7">E</strain>
    </source>
</reference>
<dbReference type="OrthoDB" id="1663137at2759"/>
<dbReference type="CDD" id="cd04733">
    <property type="entry name" value="OYE_like_2_FMN"/>
    <property type="match status" value="1"/>
</dbReference>
<dbReference type="EMBL" id="KZ613816">
    <property type="protein sequence ID" value="PMD59481.1"/>
    <property type="molecule type" value="Genomic_DNA"/>
</dbReference>
<dbReference type="Pfam" id="PF00724">
    <property type="entry name" value="Oxidored_FMN"/>
    <property type="match status" value="1"/>
</dbReference>
<evidence type="ECO:0000313" key="6">
    <source>
        <dbReference type="EMBL" id="PMD59481.1"/>
    </source>
</evidence>
<proteinExistence type="inferred from homology"/>
<evidence type="ECO:0000313" key="7">
    <source>
        <dbReference type="Proteomes" id="UP000235371"/>
    </source>
</evidence>
<dbReference type="PANTHER" id="PTHR43656">
    <property type="entry name" value="BINDING OXIDOREDUCTASE, PUTATIVE (AFU_ORTHOLOGUE AFUA_2G08260)-RELATED"/>
    <property type="match status" value="1"/>
</dbReference>
<keyword evidence="3" id="KW-0288">FMN</keyword>
<dbReference type="RefSeq" id="XP_024736385.1">
    <property type="nucleotide sequence ID" value="XM_024874874.1"/>
</dbReference>
<evidence type="ECO:0000256" key="4">
    <source>
        <dbReference type="ARBA" id="ARBA00023002"/>
    </source>
</evidence>
<evidence type="ECO:0000256" key="2">
    <source>
        <dbReference type="ARBA" id="ARBA00022630"/>
    </source>
</evidence>
<dbReference type="Gene3D" id="3.20.20.70">
    <property type="entry name" value="Aldolase class I"/>
    <property type="match status" value="1"/>
</dbReference>
<dbReference type="STRING" id="1095630.A0A2J6T8Z8"/>
<dbReference type="InterPro" id="IPR013785">
    <property type="entry name" value="Aldolase_TIM"/>
</dbReference>
<dbReference type="SUPFAM" id="SSF51395">
    <property type="entry name" value="FMN-linked oxidoreductases"/>
    <property type="match status" value="1"/>
</dbReference>
<dbReference type="GO" id="GO:0010181">
    <property type="term" value="F:FMN binding"/>
    <property type="evidence" value="ECO:0007669"/>
    <property type="project" value="InterPro"/>
</dbReference>
<dbReference type="InterPro" id="IPR051799">
    <property type="entry name" value="NADH_flavin_oxidoreductase"/>
</dbReference>
<dbReference type="InterPro" id="IPR001155">
    <property type="entry name" value="OxRdtase_FMN_N"/>
</dbReference>
<dbReference type="GO" id="GO:0016491">
    <property type="term" value="F:oxidoreductase activity"/>
    <property type="evidence" value="ECO:0007669"/>
    <property type="project" value="UniProtKB-KW"/>
</dbReference>
<dbReference type="GeneID" id="36582954"/>
<protein>
    <submittedName>
        <fullName evidence="6">NADH oxidase</fullName>
    </submittedName>
</protein>
<evidence type="ECO:0000259" key="5">
    <source>
        <dbReference type="Pfam" id="PF00724"/>
    </source>
</evidence>